<dbReference type="SUPFAM" id="SSF56784">
    <property type="entry name" value="HAD-like"/>
    <property type="match status" value="1"/>
</dbReference>
<protein>
    <recommendedName>
        <fullName evidence="3">HAD family hydrolase</fullName>
    </recommendedName>
</protein>
<sequence length="168" mass="19801">MIKGILFDWHGVLVESDEGKSERTKLIYSKLMENTATEDEIIEIVKSYKKYEPLWELLPTLKQYFKMCVVNNGPKATYDYWDKYYGYSEFMGFVNSEIEGVEKPEPEIYKIACEKVGVNTDEVIYMDDSCGFPEETEQLNMNFIHWDSTENGLKKFKEFLEKYADIKL</sequence>
<dbReference type="InterPro" id="IPR006439">
    <property type="entry name" value="HAD-SF_hydro_IA"/>
</dbReference>
<keyword evidence="2" id="KW-1185">Reference proteome</keyword>
<comment type="caution">
    <text evidence="1">The sequence shown here is derived from an EMBL/GenBank/DDBJ whole genome shotgun (WGS) entry which is preliminary data.</text>
</comment>
<dbReference type="InterPro" id="IPR023214">
    <property type="entry name" value="HAD_sf"/>
</dbReference>
<dbReference type="NCBIfam" id="TIGR01549">
    <property type="entry name" value="HAD-SF-IA-v1"/>
    <property type="match status" value="1"/>
</dbReference>
<evidence type="ECO:0000313" key="1">
    <source>
        <dbReference type="EMBL" id="GFZ30425.1"/>
    </source>
</evidence>
<dbReference type="Pfam" id="PF00702">
    <property type="entry name" value="Hydrolase"/>
    <property type="match status" value="1"/>
</dbReference>
<evidence type="ECO:0008006" key="3">
    <source>
        <dbReference type="Google" id="ProtNLM"/>
    </source>
</evidence>
<dbReference type="PANTHER" id="PTHR43611">
    <property type="entry name" value="ALPHA-D-GLUCOSE 1-PHOSPHATE PHOSPHATASE"/>
    <property type="match status" value="1"/>
</dbReference>
<dbReference type="Proteomes" id="UP000663802">
    <property type="component" value="Unassembled WGS sequence"/>
</dbReference>
<accession>A0ABQ1E6M1</accession>
<dbReference type="InterPro" id="IPR036412">
    <property type="entry name" value="HAD-like_sf"/>
</dbReference>
<name>A0ABQ1E6M1_9CLOT</name>
<dbReference type="Gene3D" id="3.40.50.1000">
    <property type="entry name" value="HAD superfamily/HAD-like"/>
    <property type="match status" value="1"/>
</dbReference>
<gene>
    <name evidence="1" type="ORF">CSC2_09510</name>
</gene>
<dbReference type="EMBL" id="BMBA01000001">
    <property type="protein sequence ID" value="GFZ30425.1"/>
    <property type="molecule type" value="Genomic_DNA"/>
</dbReference>
<proteinExistence type="predicted"/>
<evidence type="ECO:0000313" key="2">
    <source>
        <dbReference type="Proteomes" id="UP000663802"/>
    </source>
</evidence>
<organism evidence="1 2">
    <name type="scientific">Clostridium zeae</name>
    <dbReference type="NCBI Taxonomy" id="2759022"/>
    <lineage>
        <taxon>Bacteria</taxon>
        <taxon>Bacillati</taxon>
        <taxon>Bacillota</taxon>
        <taxon>Clostridia</taxon>
        <taxon>Eubacteriales</taxon>
        <taxon>Clostridiaceae</taxon>
        <taxon>Clostridium</taxon>
    </lineage>
</organism>
<dbReference type="PANTHER" id="PTHR43611:SF3">
    <property type="entry name" value="FLAVIN MONONUCLEOTIDE HYDROLASE 1, CHLOROPLATIC"/>
    <property type="match status" value="1"/>
</dbReference>
<reference evidence="1 2" key="1">
    <citation type="journal article" date="2021" name="Int. J. Syst. Evol. Microbiol.">
        <title>Clostridium zeae sp. nov., isolated from corn silage.</title>
        <authorList>
            <person name="Kobayashi H."/>
            <person name="Tanizawa Y."/>
            <person name="Yagura M."/>
            <person name="Sakamoto M."/>
            <person name="Ohkuma M."/>
            <person name="Tohno M."/>
        </authorList>
    </citation>
    <scope>NUCLEOTIDE SEQUENCE [LARGE SCALE GENOMIC DNA]</scope>
    <source>
        <strain evidence="1 2">CSC2</strain>
    </source>
</reference>